<organism evidence="3 4">
    <name type="scientific">Flagellimonas aquimarina</name>
    <dbReference type="NCBI Taxonomy" id="2201895"/>
    <lineage>
        <taxon>Bacteria</taxon>
        <taxon>Pseudomonadati</taxon>
        <taxon>Bacteroidota</taxon>
        <taxon>Flavobacteriia</taxon>
        <taxon>Flavobacteriales</taxon>
        <taxon>Flavobacteriaceae</taxon>
        <taxon>Flagellimonas</taxon>
    </lineage>
</organism>
<comment type="caution">
    <text evidence="3">The sequence shown here is derived from an EMBL/GenBank/DDBJ whole genome shotgun (WGS) entry which is preliminary data.</text>
</comment>
<protein>
    <recommendedName>
        <fullName evidence="5">Cell wall anchor protein</fullName>
    </recommendedName>
</protein>
<evidence type="ECO:0008006" key="5">
    <source>
        <dbReference type="Google" id="ProtNLM"/>
    </source>
</evidence>
<keyword evidence="2" id="KW-0732">Signal</keyword>
<dbReference type="AlphaFoldDB" id="A0A316KW05"/>
<feature type="chain" id="PRO_5016314377" description="Cell wall anchor protein" evidence="2">
    <location>
        <begin position="18"/>
        <end position="268"/>
    </location>
</feature>
<dbReference type="EMBL" id="QGEG01000002">
    <property type="protein sequence ID" value="PWL38417.1"/>
    <property type="molecule type" value="Genomic_DNA"/>
</dbReference>
<dbReference type="Proteomes" id="UP000245762">
    <property type="component" value="Unassembled WGS sequence"/>
</dbReference>
<dbReference type="RefSeq" id="WP_109662352.1">
    <property type="nucleotide sequence ID" value="NZ_QGEG01000002.1"/>
</dbReference>
<proteinExistence type="predicted"/>
<feature type="coiled-coil region" evidence="1">
    <location>
        <begin position="226"/>
        <end position="263"/>
    </location>
</feature>
<evidence type="ECO:0000313" key="4">
    <source>
        <dbReference type="Proteomes" id="UP000245762"/>
    </source>
</evidence>
<sequence>MKHPILFLLLFTLSANAQWTDNGTTITTQDNVGIGTTNPGYKFHVKANSLGEVVGNQSVLTTFEGSVVVNKSKFQVLNKRNSNGSNWSSTSLRLQRTVDSTPQAFIDFGIENKNSDYGLAFGTRNGYGGTQQTRMVIEENGYVGIGTNTPDAKLAVNGNIHTKEVKVDLTGWPDFVFQNNYNLPTLEEVENHIAEKGHLKDIPSAKEVEKNGILLGEMNAKFLQKIEELTLYTIQQQKEIQNLKQENKELKSLTKRMAKIEKLLESNN</sequence>
<keyword evidence="4" id="KW-1185">Reference proteome</keyword>
<reference evidence="3 4" key="1">
    <citation type="submission" date="2018-05" db="EMBL/GenBank/DDBJ databases">
        <title>Complete genome sequence of Flagellimonas aquimarina ECD12 isolated from seaweed Ecklonia cava.</title>
        <authorList>
            <person name="Choi S."/>
            <person name="Seong C."/>
        </authorList>
    </citation>
    <scope>NUCLEOTIDE SEQUENCE [LARGE SCALE GENOMIC DNA]</scope>
    <source>
        <strain evidence="3 4">ECD12</strain>
    </source>
</reference>
<keyword evidence="1" id="KW-0175">Coiled coil</keyword>
<evidence type="ECO:0000256" key="1">
    <source>
        <dbReference type="SAM" id="Coils"/>
    </source>
</evidence>
<evidence type="ECO:0000313" key="3">
    <source>
        <dbReference type="EMBL" id="PWL38417.1"/>
    </source>
</evidence>
<name>A0A316KW05_9FLAO</name>
<evidence type="ECO:0000256" key="2">
    <source>
        <dbReference type="SAM" id="SignalP"/>
    </source>
</evidence>
<feature type="signal peptide" evidence="2">
    <location>
        <begin position="1"/>
        <end position="17"/>
    </location>
</feature>
<dbReference type="OrthoDB" id="658938at2"/>
<accession>A0A316KW05</accession>
<gene>
    <name evidence="3" type="ORF">DKG77_09115</name>
</gene>